<dbReference type="Proteomes" id="UP001139887">
    <property type="component" value="Unassembled WGS sequence"/>
</dbReference>
<name>A0A9W8I8Q8_9FUNG</name>
<feature type="compositionally biased region" description="Polar residues" evidence="1">
    <location>
        <begin position="63"/>
        <end position="86"/>
    </location>
</feature>
<feature type="region of interest" description="Disordered" evidence="1">
    <location>
        <begin position="1"/>
        <end position="31"/>
    </location>
</feature>
<feature type="region of interest" description="Disordered" evidence="1">
    <location>
        <begin position="57"/>
        <end position="139"/>
    </location>
</feature>
<feature type="non-terminal residue" evidence="2">
    <location>
        <position position="139"/>
    </location>
</feature>
<feature type="compositionally biased region" description="Polar residues" evidence="1">
    <location>
        <begin position="107"/>
        <end position="118"/>
    </location>
</feature>
<dbReference type="EMBL" id="JANBUW010000113">
    <property type="protein sequence ID" value="KAJ2849012.1"/>
    <property type="molecule type" value="Genomic_DNA"/>
</dbReference>
<keyword evidence="3" id="KW-1185">Reference proteome</keyword>
<gene>
    <name evidence="2" type="ORF">IWW36_002946</name>
</gene>
<comment type="caution">
    <text evidence="2">The sequence shown here is derived from an EMBL/GenBank/DDBJ whole genome shotgun (WGS) entry which is preliminary data.</text>
</comment>
<evidence type="ECO:0000313" key="2">
    <source>
        <dbReference type="EMBL" id="KAJ2849012.1"/>
    </source>
</evidence>
<feature type="compositionally biased region" description="Low complexity" evidence="1">
    <location>
        <begin position="88"/>
        <end position="100"/>
    </location>
</feature>
<sequence length="139" mass="15639">MSLYSFDSSHREQQSSRTSQSHYTSMAASKKSRTKLFDLSMEDFDDLDNMSDLENLHFGKLGSNRTSGLSRPAASNSARDNASFQLISPPRQEQEQSSQRVARSLSFDENTYDGSQPSAFGLPQYVEHKDNHTRGRHGT</sequence>
<evidence type="ECO:0000256" key="1">
    <source>
        <dbReference type="SAM" id="MobiDB-lite"/>
    </source>
</evidence>
<evidence type="ECO:0000313" key="3">
    <source>
        <dbReference type="Proteomes" id="UP001139887"/>
    </source>
</evidence>
<accession>A0A9W8I8Q8</accession>
<protein>
    <submittedName>
        <fullName evidence="2">Uncharacterized protein</fullName>
    </submittedName>
</protein>
<dbReference type="AlphaFoldDB" id="A0A9W8I8Q8"/>
<organism evidence="2 3">
    <name type="scientific">Coemansia brasiliensis</name>
    <dbReference type="NCBI Taxonomy" id="2650707"/>
    <lineage>
        <taxon>Eukaryota</taxon>
        <taxon>Fungi</taxon>
        <taxon>Fungi incertae sedis</taxon>
        <taxon>Zoopagomycota</taxon>
        <taxon>Kickxellomycotina</taxon>
        <taxon>Kickxellomycetes</taxon>
        <taxon>Kickxellales</taxon>
        <taxon>Kickxellaceae</taxon>
        <taxon>Coemansia</taxon>
    </lineage>
</organism>
<reference evidence="2" key="1">
    <citation type="submission" date="2022-07" db="EMBL/GenBank/DDBJ databases">
        <title>Phylogenomic reconstructions and comparative analyses of Kickxellomycotina fungi.</title>
        <authorList>
            <person name="Reynolds N.K."/>
            <person name="Stajich J.E."/>
            <person name="Barry K."/>
            <person name="Grigoriev I.V."/>
            <person name="Crous P."/>
            <person name="Smith M.E."/>
        </authorList>
    </citation>
    <scope>NUCLEOTIDE SEQUENCE</scope>
    <source>
        <strain evidence="2">NRRL 1566</strain>
    </source>
</reference>
<proteinExistence type="predicted"/>
<feature type="compositionally biased region" description="Polar residues" evidence="1">
    <location>
        <begin position="15"/>
        <end position="27"/>
    </location>
</feature>